<dbReference type="PANTHER" id="PTHR46890:SF50">
    <property type="entry name" value="RNA-DIRECTED DNA POLYMERASE, EUKARYOTA, REVERSE TRANSCRIPTASE ZINC-BINDING DOMAIN PROTEIN-RELATED"/>
    <property type="match status" value="1"/>
</dbReference>
<dbReference type="InterPro" id="IPR000477">
    <property type="entry name" value="RT_dom"/>
</dbReference>
<dbReference type="CDD" id="cd01650">
    <property type="entry name" value="RT_nLTR_like"/>
    <property type="match status" value="1"/>
</dbReference>
<dbReference type="EMBL" id="JAUHHV010000008">
    <property type="protein sequence ID" value="KAK1415652.1"/>
    <property type="molecule type" value="Genomic_DNA"/>
</dbReference>
<evidence type="ECO:0000313" key="2">
    <source>
        <dbReference type="EMBL" id="KAK1415652.1"/>
    </source>
</evidence>
<dbReference type="AlphaFoldDB" id="A0AAD8NNU6"/>
<dbReference type="SUPFAM" id="SSF56672">
    <property type="entry name" value="DNA/RNA polymerases"/>
    <property type="match status" value="1"/>
</dbReference>
<feature type="domain" description="Reverse transcriptase" evidence="1">
    <location>
        <begin position="156"/>
        <end position="311"/>
    </location>
</feature>
<gene>
    <name evidence="2" type="ORF">QVD17_31437</name>
</gene>
<protein>
    <recommendedName>
        <fullName evidence="1">Reverse transcriptase domain-containing protein</fullName>
    </recommendedName>
</protein>
<accession>A0AAD8NNU6</accession>
<evidence type="ECO:0000259" key="1">
    <source>
        <dbReference type="Pfam" id="PF00078"/>
    </source>
</evidence>
<dbReference type="InterPro" id="IPR043502">
    <property type="entry name" value="DNA/RNA_pol_sf"/>
</dbReference>
<reference evidence="2" key="1">
    <citation type="journal article" date="2023" name="bioRxiv">
        <title>Improved chromosome-level genome assembly for marigold (Tagetes erecta).</title>
        <authorList>
            <person name="Jiang F."/>
            <person name="Yuan L."/>
            <person name="Wang S."/>
            <person name="Wang H."/>
            <person name="Xu D."/>
            <person name="Wang A."/>
            <person name="Fan W."/>
        </authorList>
    </citation>
    <scope>NUCLEOTIDE SEQUENCE</scope>
    <source>
        <strain evidence="2">WSJ</strain>
        <tissue evidence="2">Leaf</tissue>
    </source>
</reference>
<comment type="caution">
    <text evidence="2">The sequence shown here is derived from an EMBL/GenBank/DDBJ whole genome shotgun (WGS) entry which is preliminary data.</text>
</comment>
<name>A0AAD8NNU6_TARER</name>
<organism evidence="2 3">
    <name type="scientific">Tagetes erecta</name>
    <name type="common">African marigold</name>
    <dbReference type="NCBI Taxonomy" id="13708"/>
    <lineage>
        <taxon>Eukaryota</taxon>
        <taxon>Viridiplantae</taxon>
        <taxon>Streptophyta</taxon>
        <taxon>Embryophyta</taxon>
        <taxon>Tracheophyta</taxon>
        <taxon>Spermatophyta</taxon>
        <taxon>Magnoliopsida</taxon>
        <taxon>eudicotyledons</taxon>
        <taxon>Gunneridae</taxon>
        <taxon>Pentapetalae</taxon>
        <taxon>asterids</taxon>
        <taxon>campanulids</taxon>
        <taxon>Asterales</taxon>
        <taxon>Asteraceae</taxon>
        <taxon>Asteroideae</taxon>
        <taxon>Heliantheae alliance</taxon>
        <taxon>Tageteae</taxon>
        <taxon>Tagetes</taxon>
    </lineage>
</organism>
<proteinExistence type="predicted"/>
<sequence>MVGHALFTYFVGYFSFHFVHVNVRVQGIAVDGEWVTEPGIVKLEFFNHFKERFTTPILNFPGFTNSNFKQIPSHLVNDLVADFSSKKIKDAIWDCGGDKSPGPDGFNFNFIKRFWDLMEADLLEIFRFYHAGGDISIGCNASFIALIPKVADPNIIPDYRPISLVGCLYKIYSKTLANRLKKVIPYVVGVEQSAFLAGRSILECPLIVNEVLSWAKRRKEKLLMFKVDFEKAYDMVSWEFLDMVMGQMGFPGMWRNWIKNCVTSARASILVNGSPSSEFGASRGLRQGDPLSPFLFTLVMEALSVSVRAACSSGIFKGIQMPKDGPLLSHFFLLYGIGTSGVEEELVIDILRCKKGSVPFLHLGIPVGGSTNRVNAWEVIVEKFRRKLSSWKARYLSFGGRLILVKSVLGSLPIKKAIPWVKWDSVMAPKDLGGLGVGSIRDLNLALLSKWKGGFKLKPGSLWVQVVKAIHYQPRKHSQFPCNKIYSGPWKQILGTDADLRRENIDMSKLMKANVGNGVSTIFWLDWWIGNGPLKELFPGAEQEEFQGCNLLLQSFRPSHGPDVWNWVANDEGGFTAKSLRKILESNRVPVDLNPV</sequence>
<dbReference type="Pfam" id="PF00078">
    <property type="entry name" value="RVT_1"/>
    <property type="match status" value="1"/>
</dbReference>
<dbReference type="PANTHER" id="PTHR46890">
    <property type="entry name" value="NON-LTR RETROLELEMENT REVERSE TRANSCRIPTASE-LIKE PROTEIN-RELATED"/>
    <property type="match status" value="1"/>
</dbReference>
<evidence type="ECO:0000313" key="3">
    <source>
        <dbReference type="Proteomes" id="UP001229421"/>
    </source>
</evidence>
<dbReference type="InterPro" id="IPR052343">
    <property type="entry name" value="Retrotransposon-Effector_Assoc"/>
</dbReference>
<dbReference type="Proteomes" id="UP001229421">
    <property type="component" value="Unassembled WGS sequence"/>
</dbReference>
<keyword evidence="3" id="KW-1185">Reference proteome</keyword>